<comment type="caution">
    <text evidence="1">The sequence shown here is derived from an EMBL/GenBank/DDBJ whole genome shotgun (WGS) entry which is preliminary data.</text>
</comment>
<reference evidence="1 2" key="1">
    <citation type="journal article" date="2017" name="MBio">
        <title>Type VI secretion-mediated competition in the bee gut microbiome.</title>
        <authorList>
            <person name="Steele M.I."/>
            <person name="Kwong W.K."/>
            <person name="Powell J.E."/>
            <person name="Whiteley M."/>
            <person name="Moran N.A."/>
        </authorList>
    </citation>
    <scope>NUCLEOTIDE SEQUENCE [LARGE SCALE GENOMIC DNA]</scope>
    <source>
        <strain evidence="1 2">App2-2</strain>
    </source>
</reference>
<evidence type="ECO:0008006" key="3">
    <source>
        <dbReference type="Google" id="ProtNLM"/>
    </source>
</evidence>
<dbReference type="AlphaFoldDB" id="A0A2N9WUU0"/>
<proteinExistence type="predicted"/>
<name>A0A2N9WUU0_9NEIS</name>
<sequence>MKEKMIVHAADGLRVPKENRVNSYITTNPVKVPASLYYRRLVADGDLIMITENLKNETGVKE</sequence>
<protein>
    <recommendedName>
        <fullName evidence="3">DUF2635 domain-containing protein</fullName>
    </recommendedName>
</protein>
<organism evidence="1 2">
    <name type="scientific">Snodgrassella alvi</name>
    <dbReference type="NCBI Taxonomy" id="1196083"/>
    <lineage>
        <taxon>Bacteria</taxon>
        <taxon>Pseudomonadati</taxon>
        <taxon>Pseudomonadota</taxon>
        <taxon>Betaproteobacteria</taxon>
        <taxon>Neisseriales</taxon>
        <taxon>Neisseriaceae</taxon>
        <taxon>Snodgrassella</taxon>
    </lineage>
</organism>
<dbReference type="EMBL" id="MDVB01000053">
    <property type="protein sequence ID" value="PIT16603.1"/>
    <property type="molecule type" value="Genomic_DNA"/>
</dbReference>
<dbReference type="Proteomes" id="UP000231293">
    <property type="component" value="Unassembled WGS sequence"/>
</dbReference>
<evidence type="ECO:0000313" key="2">
    <source>
        <dbReference type="Proteomes" id="UP000231293"/>
    </source>
</evidence>
<evidence type="ECO:0000313" key="1">
    <source>
        <dbReference type="EMBL" id="PIT16603.1"/>
    </source>
</evidence>
<accession>A0A2N9WUU0</accession>
<gene>
    <name evidence="1" type="ORF">BGI32_04080</name>
</gene>
<dbReference type="RefSeq" id="WP_218966289.1">
    <property type="nucleotide sequence ID" value="NZ_MDVB01000053.1"/>
</dbReference>